<keyword evidence="3" id="KW-0328">Glycosyltransferase</keyword>
<keyword evidence="4" id="KW-0808">Transferase</keyword>
<keyword evidence="11" id="KW-1185">Reference proteome</keyword>
<keyword evidence="5 8" id="KW-0812">Transmembrane</keyword>
<evidence type="ECO:0000256" key="7">
    <source>
        <dbReference type="ARBA" id="ARBA00023136"/>
    </source>
</evidence>
<feature type="transmembrane region" description="Helical" evidence="8">
    <location>
        <begin position="181"/>
        <end position="210"/>
    </location>
</feature>
<keyword evidence="2" id="KW-1003">Cell membrane</keyword>
<evidence type="ECO:0000256" key="1">
    <source>
        <dbReference type="ARBA" id="ARBA00004651"/>
    </source>
</evidence>
<dbReference type="InterPro" id="IPR050297">
    <property type="entry name" value="LipidA_mod_glycosyltrf_83"/>
</dbReference>
<gene>
    <name evidence="10" type="ORF">Pan216_24690</name>
</gene>
<name>A0A518B3N2_9BACT</name>
<dbReference type="InterPro" id="IPR038731">
    <property type="entry name" value="RgtA/B/C-like"/>
</dbReference>
<dbReference type="GO" id="GO:0016763">
    <property type="term" value="F:pentosyltransferase activity"/>
    <property type="evidence" value="ECO:0007669"/>
    <property type="project" value="TreeGrafter"/>
</dbReference>
<dbReference type="GO" id="GO:0005886">
    <property type="term" value="C:plasma membrane"/>
    <property type="evidence" value="ECO:0007669"/>
    <property type="project" value="UniProtKB-SubCell"/>
</dbReference>
<sequence>MAKRRDITAGLPTSLVRSEAAALVLLLCITLLPRLCLAIGAVAPARDMLRYVEDARLFGETSFPEFLRSSSSHPVYPVTLWTTHTLEVTLTGNDTPTSWWRVGKIVGIVSSLVFVAVSYLVGREIWSPRIAFWGCAIFAILPRPARYAADVLSDNVHAALWMISFYLLLRWMRDGRRQHALLAGLVAALAFATRVEAILLPMIAVASGGLVWCVDSLRTTRKPTFDSWRYGLALLCYVAAFLLPVGLLMGASQRWTTSRSAQAMASRASKPVETFLASGSVDRLAGVDVTRYKRSQQEDQHQRDQLLEITGSSWRLPLPAVITAVLRFGKELAQETRFWPLLFAIWGLLDLRARRLARWPSVVPAVVAILACSAALVLLRLKVGFLAGRYLLPILPLVAMVAATGLFAARSRVTTGLRFAWERNWSSELFAIRRQIAFVGSVAMMALALSVPDWFRPLHPHRRGHLEAAAWLRSNTARSSTLFDPAGVSGFFADREVWELGSAAEPATLPFDYAVIDPSLIFRTDLATHRTIARVDAMGDLVATFPSGASTESADVFLYRIPSSLAAMTQKGPSR</sequence>
<feature type="transmembrane region" description="Helical" evidence="8">
    <location>
        <begin position="436"/>
        <end position="455"/>
    </location>
</feature>
<dbReference type="OrthoDB" id="247054at2"/>
<dbReference type="Pfam" id="PF13231">
    <property type="entry name" value="PMT_2"/>
    <property type="match status" value="1"/>
</dbReference>
<keyword evidence="6 8" id="KW-1133">Transmembrane helix</keyword>
<dbReference type="EMBL" id="CP036279">
    <property type="protein sequence ID" value="QDU61608.1"/>
    <property type="molecule type" value="Genomic_DNA"/>
</dbReference>
<dbReference type="GO" id="GO:0009103">
    <property type="term" value="P:lipopolysaccharide biosynthetic process"/>
    <property type="evidence" value="ECO:0007669"/>
    <property type="project" value="UniProtKB-ARBA"/>
</dbReference>
<organism evidence="10 11">
    <name type="scientific">Kolteria novifilia</name>
    <dbReference type="NCBI Taxonomy" id="2527975"/>
    <lineage>
        <taxon>Bacteria</taxon>
        <taxon>Pseudomonadati</taxon>
        <taxon>Planctomycetota</taxon>
        <taxon>Planctomycetia</taxon>
        <taxon>Kolteriales</taxon>
        <taxon>Kolteriaceae</taxon>
        <taxon>Kolteria</taxon>
    </lineage>
</organism>
<feature type="domain" description="Glycosyltransferase RgtA/B/C/D-like" evidence="9">
    <location>
        <begin position="104"/>
        <end position="223"/>
    </location>
</feature>
<dbReference type="PANTHER" id="PTHR33908">
    <property type="entry name" value="MANNOSYLTRANSFERASE YKCB-RELATED"/>
    <property type="match status" value="1"/>
</dbReference>
<dbReference type="PANTHER" id="PTHR33908:SF11">
    <property type="entry name" value="MEMBRANE PROTEIN"/>
    <property type="match status" value="1"/>
</dbReference>
<feature type="transmembrane region" description="Helical" evidence="8">
    <location>
        <begin position="99"/>
        <end position="121"/>
    </location>
</feature>
<feature type="transmembrane region" description="Helical" evidence="8">
    <location>
        <begin position="390"/>
        <end position="409"/>
    </location>
</feature>
<comment type="subcellular location">
    <subcellularLocation>
        <location evidence="1">Cell membrane</location>
        <topology evidence="1">Multi-pass membrane protein</topology>
    </subcellularLocation>
</comment>
<evidence type="ECO:0000256" key="3">
    <source>
        <dbReference type="ARBA" id="ARBA00022676"/>
    </source>
</evidence>
<evidence type="ECO:0000256" key="4">
    <source>
        <dbReference type="ARBA" id="ARBA00022679"/>
    </source>
</evidence>
<accession>A0A518B3N2</accession>
<keyword evidence="7 8" id="KW-0472">Membrane</keyword>
<feature type="transmembrane region" description="Helical" evidence="8">
    <location>
        <begin position="359"/>
        <end position="378"/>
    </location>
</feature>
<proteinExistence type="predicted"/>
<protein>
    <recommendedName>
        <fullName evidence="9">Glycosyltransferase RgtA/B/C/D-like domain-containing protein</fullName>
    </recommendedName>
</protein>
<dbReference type="KEGG" id="knv:Pan216_24690"/>
<evidence type="ECO:0000256" key="5">
    <source>
        <dbReference type="ARBA" id="ARBA00022692"/>
    </source>
</evidence>
<dbReference type="RefSeq" id="WP_145258177.1">
    <property type="nucleotide sequence ID" value="NZ_CP036279.1"/>
</dbReference>
<evidence type="ECO:0000313" key="11">
    <source>
        <dbReference type="Proteomes" id="UP000317093"/>
    </source>
</evidence>
<reference evidence="10 11" key="1">
    <citation type="submission" date="2019-02" db="EMBL/GenBank/DDBJ databases">
        <title>Deep-cultivation of Planctomycetes and their phenomic and genomic characterization uncovers novel biology.</title>
        <authorList>
            <person name="Wiegand S."/>
            <person name="Jogler M."/>
            <person name="Boedeker C."/>
            <person name="Pinto D."/>
            <person name="Vollmers J."/>
            <person name="Rivas-Marin E."/>
            <person name="Kohn T."/>
            <person name="Peeters S.H."/>
            <person name="Heuer A."/>
            <person name="Rast P."/>
            <person name="Oberbeckmann S."/>
            <person name="Bunk B."/>
            <person name="Jeske O."/>
            <person name="Meyerdierks A."/>
            <person name="Storesund J.E."/>
            <person name="Kallscheuer N."/>
            <person name="Luecker S."/>
            <person name="Lage O.M."/>
            <person name="Pohl T."/>
            <person name="Merkel B.J."/>
            <person name="Hornburger P."/>
            <person name="Mueller R.-W."/>
            <person name="Bruemmer F."/>
            <person name="Labrenz M."/>
            <person name="Spormann A.M."/>
            <person name="Op den Camp H."/>
            <person name="Overmann J."/>
            <person name="Amann R."/>
            <person name="Jetten M.S.M."/>
            <person name="Mascher T."/>
            <person name="Medema M.H."/>
            <person name="Devos D.P."/>
            <person name="Kaster A.-K."/>
            <person name="Ovreas L."/>
            <person name="Rohde M."/>
            <person name="Galperin M.Y."/>
            <person name="Jogler C."/>
        </authorList>
    </citation>
    <scope>NUCLEOTIDE SEQUENCE [LARGE SCALE GENOMIC DNA]</scope>
    <source>
        <strain evidence="10 11">Pan216</strain>
    </source>
</reference>
<evidence type="ECO:0000313" key="10">
    <source>
        <dbReference type="EMBL" id="QDU61608.1"/>
    </source>
</evidence>
<evidence type="ECO:0000256" key="8">
    <source>
        <dbReference type="SAM" id="Phobius"/>
    </source>
</evidence>
<dbReference type="Proteomes" id="UP000317093">
    <property type="component" value="Chromosome"/>
</dbReference>
<evidence type="ECO:0000259" key="9">
    <source>
        <dbReference type="Pfam" id="PF13231"/>
    </source>
</evidence>
<evidence type="ECO:0000256" key="6">
    <source>
        <dbReference type="ARBA" id="ARBA00022989"/>
    </source>
</evidence>
<dbReference type="AlphaFoldDB" id="A0A518B3N2"/>
<feature type="transmembrane region" description="Helical" evidence="8">
    <location>
        <begin position="230"/>
        <end position="251"/>
    </location>
</feature>
<evidence type="ECO:0000256" key="2">
    <source>
        <dbReference type="ARBA" id="ARBA00022475"/>
    </source>
</evidence>